<feature type="transmembrane region" description="Helical" evidence="7">
    <location>
        <begin position="163"/>
        <end position="181"/>
    </location>
</feature>
<dbReference type="GO" id="GO:0016020">
    <property type="term" value="C:membrane"/>
    <property type="evidence" value="ECO:0007669"/>
    <property type="project" value="UniProtKB-SubCell"/>
</dbReference>
<dbReference type="EMBL" id="JABWAB010000003">
    <property type="protein sequence ID" value="KAF6057496.1"/>
    <property type="molecule type" value="Genomic_DNA"/>
</dbReference>
<evidence type="ECO:0000256" key="6">
    <source>
        <dbReference type="ARBA" id="ARBA00039302"/>
    </source>
</evidence>
<keyword evidence="5 7" id="KW-0472">Membrane</keyword>
<comment type="similarity">
    <text evidence="2 7">Belongs to the peroxisomal membrane protein PXMP2/4 family.</text>
</comment>
<dbReference type="PANTHER" id="PTHR11266">
    <property type="entry name" value="PEROXISOMAL MEMBRANE PROTEIN 2, PXMP2 MPV17"/>
    <property type="match status" value="1"/>
</dbReference>
<proteinExistence type="inferred from homology"/>
<keyword evidence="4 7" id="KW-1133">Transmembrane helix</keyword>
<evidence type="ECO:0000256" key="1">
    <source>
        <dbReference type="ARBA" id="ARBA00004141"/>
    </source>
</evidence>
<name>A0A8X7NQX5_CANPA</name>
<dbReference type="InterPro" id="IPR007248">
    <property type="entry name" value="Mpv17_PMP22"/>
</dbReference>
<dbReference type="Proteomes" id="UP000590412">
    <property type="component" value="Unassembled WGS sequence"/>
</dbReference>
<evidence type="ECO:0000256" key="5">
    <source>
        <dbReference type="ARBA" id="ARBA00023136"/>
    </source>
</evidence>
<protein>
    <recommendedName>
        <fullName evidence="6">Protein SYM1</fullName>
    </recommendedName>
</protein>
<evidence type="ECO:0000256" key="7">
    <source>
        <dbReference type="RuleBase" id="RU363053"/>
    </source>
</evidence>
<evidence type="ECO:0000256" key="2">
    <source>
        <dbReference type="ARBA" id="ARBA00006824"/>
    </source>
</evidence>
<feature type="transmembrane region" description="Helical" evidence="7">
    <location>
        <begin position="91"/>
        <end position="113"/>
    </location>
</feature>
<gene>
    <name evidence="8" type="primary">SYM1</name>
    <name evidence="8" type="ORF">FOB60_002051</name>
</gene>
<feature type="transmembrane region" description="Helical" evidence="7">
    <location>
        <begin position="21"/>
        <end position="41"/>
    </location>
</feature>
<dbReference type="GO" id="GO:0005739">
    <property type="term" value="C:mitochondrion"/>
    <property type="evidence" value="ECO:0007669"/>
    <property type="project" value="TreeGrafter"/>
</dbReference>
<dbReference type="PANTHER" id="PTHR11266:SF17">
    <property type="entry name" value="PROTEIN MPV17"/>
    <property type="match status" value="1"/>
</dbReference>
<accession>A0A8X7NQX5</accession>
<evidence type="ECO:0000313" key="8">
    <source>
        <dbReference type="EMBL" id="KAF6057496.1"/>
    </source>
</evidence>
<organism evidence="8 9">
    <name type="scientific">Candida parapsilosis</name>
    <name type="common">Yeast</name>
    <dbReference type="NCBI Taxonomy" id="5480"/>
    <lineage>
        <taxon>Eukaryota</taxon>
        <taxon>Fungi</taxon>
        <taxon>Dikarya</taxon>
        <taxon>Ascomycota</taxon>
        <taxon>Saccharomycotina</taxon>
        <taxon>Pichiomycetes</taxon>
        <taxon>Debaryomycetaceae</taxon>
        <taxon>Candida/Lodderomyces clade</taxon>
        <taxon>Candida</taxon>
    </lineage>
</organism>
<keyword evidence="3 7" id="KW-0812">Transmembrane</keyword>
<dbReference type="Pfam" id="PF04117">
    <property type="entry name" value="Mpv17_PMP22"/>
    <property type="match status" value="1"/>
</dbReference>
<evidence type="ECO:0000256" key="4">
    <source>
        <dbReference type="ARBA" id="ARBA00022989"/>
    </source>
</evidence>
<evidence type="ECO:0000313" key="9">
    <source>
        <dbReference type="Proteomes" id="UP000590412"/>
    </source>
</evidence>
<dbReference type="AlphaFoldDB" id="A0A8X7NQX5"/>
<comment type="caution">
    <text evidence="8">The sequence shown here is derived from an EMBL/GenBank/DDBJ whole genome shotgun (WGS) entry which is preliminary data.</text>
</comment>
<reference evidence="8" key="1">
    <citation type="submission" date="2020-03" db="EMBL/GenBank/DDBJ databases">
        <title>FDA dAtabase for Regulatory Grade micrObial Sequences (FDA-ARGOS): Supporting development and validation of Infectious Disease Dx tests.</title>
        <authorList>
            <person name="Campos J."/>
            <person name="Goldberg B."/>
            <person name="Tallon L."/>
            <person name="Sadzewicz L."/>
            <person name="Vavikolanu K."/>
            <person name="Mehta A."/>
            <person name="Aluvathingal J."/>
            <person name="Nadendla S."/>
            <person name="Nandy P."/>
            <person name="Geyer C."/>
            <person name="Yan Y."/>
            <person name="Sichtig H."/>
        </authorList>
    </citation>
    <scope>NUCLEOTIDE SEQUENCE [LARGE SCALE GENOMIC DNA]</scope>
    <source>
        <strain evidence="8">FDAARGOS_652</strain>
    </source>
</reference>
<sequence length="185" mass="21828">MRTFFNNYNQLLLRRPLMTNMISTGFLLGAGDCTAQMFFPANPDQPYDYLRTLRAIIYGGVIFAPIGDKWYKILNTKIVWRGKNERTMSTILRVAVDQLVFAPFIGIPLYYAAMTVLENRKPYLEHIMAKFETSWWITLKSNWLVWPIFQWFNFYLLPVQYRLLAVNLISIGWNTYLSYVMHNKG</sequence>
<dbReference type="OrthoDB" id="430207at2759"/>
<comment type="subcellular location">
    <subcellularLocation>
        <location evidence="1">Membrane</location>
        <topology evidence="1">Multi-pass membrane protein</topology>
    </subcellularLocation>
</comment>
<feature type="transmembrane region" description="Helical" evidence="7">
    <location>
        <begin position="53"/>
        <end position="71"/>
    </location>
</feature>
<evidence type="ECO:0000256" key="3">
    <source>
        <dbReference type="ARBA" id="ARBA00022692"/>
    </source>
</evidence>